<evidence type="ECO:0000256" key="10">
    <source>
        <dbReference type="ARBA" id="ARBA00023136"/>
    </source>
</evidence>
<evidence type="ECO:0000256" key="8">
    <source>
        <dbReference type="ARBA" id="ARBA00023004"/>
    </source>
</evidence>
<dbReference type="Gramene" id="QL10p029386:mrna">
    <property type="protein sequence ID" value="QL10p029386:mrna"/>
    <property type="gene ID" value="QL10p029386"/>
</dbReference>
<evidence type="ECO:0000256" key="1">
    <source>
        <dbReference type="ARBA" id="ARBA00001971"/>
    </source>
</evidence>
<sequence>MTMLEVLSNHRLETLKRIREAEVNDSIKEIFEQLGKKNKKEDIWWGYDQEGNDNSRKALRDFFHLSGTFVVSDALPYLKWLSVGEYGKAMKKAAKELDHMVGGWLEEHKQRKLCGGMKENQDFMDALLSIVTDEDEISSYDADTIVKATCLGLILAAIDMTTITLTWALSLLLNNREDLKKAQQELDVQVGRERQVQESDVKNLEYLQAILKETMRLYPAAPLLVSHESLENCTLAGNNFPTGTRLLVNVPKLHRDPSVWVDPTEFRPDTTTNLTFFKGQNP</sequence>
<dbReference type="InterPro" id="IPR036396">
    <property type="entry name" value="Cyt_P450_sf"/>
</dbReference>
<evidence type="ECO:0000256" key="7">
    <source>
        <dbReference type="ARBA" id="ARBA00023002"/>
    </source>
</evidence>
<evidence type="ECO:0000256" key="5">
    <source>
        <dbReference type="ARBA" id="ARBA00022723"/>
    </source>
</evidence>
<keyword evidence="6" id="KW-1133">Transmembrane helix</keyword>
<keyword evidence="7" id="KW-0560">Oxidoreductase</keyword>
<evidence type="ECO:0000313" key="12">
    <source>
        <dbReference type="Proteomes" id="UP000594261"/>
    </source>
</evidence>
<dbReference type="InParanoid" id="A0A7N2MR15"/>
<proteinExistence type="predicted"/>
<protein>
    <recommendedName>
        <fullName evidence="13">Cytochrome P450</fullName>
    </recommendedName>
</protein>
<dbReference type="InterPro" id="IPR050651">
    <property type="entry name" value="Plant_Cytochrome_P450_Monoox"/>
</dbReference>
<evidence type="ECO:0008006" key="13">
    <source>
        <dbReference type="Google" id="ProtNLM"/>
    </source>
</evidence>
<organism evidence="11 12">
    <name type="scientific">Quercus lobata</name>
    <name type="common">Valley oak</name>
    <dbReference type="NCBI Taxonomy" id="97700"/>
    <lineage>
        <taxon>Eukaryota</taxon>
        <taxon>Viridiplantae</taxon>
        <taxon>Streptophyta</taxon>
        <taxon>Embryophyta</taxon>
        <taxon>Tracheophyta</taxon>
        <taxon>Spermatophyta</taxon>
        <taxon>Magnoliopsida</taxon>
        <taxon>eudicotyledons</taxon>
        <taxon>Gunneridae</taxon>
        <taxon>Pentapetalae</taxon>
        <taxon>rosids</taxon>
        <taxon>fabids</taxon>
        <taxon>Fagales</taxon>
        <taxon>Fagaceae</taxon>
        <taxon>Quercus</taxon>
    </lineage>
</organism>
<evidence type="ECO:0000313" key="11">
    <source>
        <dbReference type="EnsemblPlants" id="QL10p029386:mrna"/>
    </source>
</evidence>
<dbReference type="Pfam" id="PF00067">
    <property type="entry name" value="p450"/>
    <property type="match status" value="1"/>
</dbReference>
<dbReference type="Gene3D" id="1.10.630.10">
    <property type="entry name" value="Cytochrome P450"/>
    <property type="match status" value="1"/>
</dbReference>
<keyword evidence="3" id="KW-0349">Heme</keyword>
<dbReference type="InterPro" id="IPR002401">
    <property type="entry name" value="Cyt_P450_E_grp-I"/>
</dbReference>
<dbReference type="GO" id="GO:0016705">
    <property type="term" value="F:oxidoreductase activity, acting on paired donors, with incorporation or reduction of molecular oxygen"/>
    <property type="evidence" value="ECO:0007669"/>
    <property type="project" value="InterPro"/>
</dbReference>
<dbReference type="GO" id="GO:0020037">
    <property type="term" value="F:heme binding"/>
    <property type="evidence" value="ECO:0007669"/>
    <property type="project" value="InterPro"/>
</dbReference>
<keyword evidence="8" id="KW-0408">Iron</keyword>
<dbReference type="GO" id="GO:0016020">
    <property type="term" value="C:membrane"/>
    <property type="evidence" value="ECO:0007669"/>
    <property type="project" value="UniProtKB-SubCell"/>
</dbReference>
<evidence type="ECO:0000256" key="6">
    <source>
        <dbReference type="ARBA" id="ARBA00022989"/>
    </source>
</evidence>
<dbReference type="OMA" id="NHYGISH"/>
<name>A0A7N2MR15_QUELO</name>
<dbReference type="EnsemblPlants" id="QL10p029386:mrna">
    <property type="protein sequence ID" value="QL10p029386:mrna"/>
    <property type="gene ID" value="QL10p029386"/>
</dbReference>
<reference evidence="11" key="2">
    <citation type="submission" date="2021-01" db="UniProtKB">
        <authorList>
            <consortium name="EnsemblPlants"/>
        </authorList>
    </citation>
    <scope>IDENTIFICATION</scope>
</reference>
<dbReference type="AlphaFoldDB" id="A0A7N2MR15"/>
<dbReference type="GO" id="GO:0005506">
    <property type="term" value="F:iron ion binding"/>
    <property type="evidence" value="ECO:0007669"/>
    <property type="project" value="InterPro"/>
</dbReference>
<dbReference type="SUPFAM" id="SSF48264">
    <property type="entry name" value="Cytochrome P450"/>
    <property type="match status" value="1"/>
</dbReference>
<dbReference type="PRINTS" id="PR00463">
    <property type="entry name" value="EP450I"/>
</dbReference>
<dbReference type="InterPro" id="IPR001128">
    <property type="entry name" value="Cyt_P450"/>
</dbReference>
<evidence type="ECO:0000256" key="3">
    <source>
        <dbReference type="ARBA" id="ARBA00022617"/>
    </source>
</evidence>
<keyword evidence="12" id="KW-1185">Reference proteome</keyword>
<keyword evidence="9" id="KW-0503">Monooxygenase</keyword>
<evidence type="ECO:0000256" key="4">
    <source>
        <dbReference type="ARBA" id="ARBA00022692"/>
    </source>
</evidence>
<comment type="cofactor">
    <cofactor evidence="1">
        <name>heme</name>
        <dbReference type="ChEBI" id="CHEBI:30413"/>
    </cofactor>
</comment>
<dbReference type="GO" id="GO:0004497">
    <property type="term" value="F:monooxygenase activity"/>
    <property type="evidence" value="ECO:0007669"/>
    <property type="project" value="UniProtKB-KW"/>
</dbReference>
<dbReference type="PRINTS" id="PR00385">
    <property type="entry name" value="P450"/>
</dbReference>
<keyword evidence="10" id="KW-0472">Membrane</keyword>
<keyword evidence="5" id="KW-0479">Metal-binding</keyword>
<comment type="subcellular location">
    <subcellularLocation>
        <location evidence="2">Membrane</location>
    </subcellularLocation>
</comment>
<evidence type="ECO:0000256" key="2">
    <source>
        <dbReference type="ARBA" id="ARBA00004370"/>
    </source>
</evidence>
<accession>A0A7N2MR15</accession>
<reference evidence="11 12" key="1">
    <citation type="journal article" date="2016" name="G3 (Bethesda)">
        <title>First Draft Assembly and Annotation of the Genome of a California Endemic Oak Quercus lobata Nee (Fagaceae).</title>
        <authorList>
            <person name="Sork V.L."/>
            <person name="Fitz-Gibbon S.T."/>
            <person name="Puiu D."/>
            <person name="Crepeau M."/>
            <person name="Gugger P.F."/>
            <person name="Sherman R."/>
            <person name="Stevens K."/>
            <person name="Langley C.H."/>
            <person name="Pellegrini M."/>
            <person name="Salzberg S.L."/>
        </authorList>
    </citation>
    <scope>NUCLEOTIDE SEQUENCE [LARGE SCALE GENOMIC DNA]</scope>
    <source>
        <strain evidence="11 12">cv. SW786</strain>
    </source>
</reference>
<dbReference type="PANTHER" id="PTHR47947:SF26">
    <property type="entry name" value="CYTOCHROME P450"/>
    <property type="match status" value="1"/>
</dbReference>
<dbReference type="Proteomes" id="UP000594261">
    <property type="component" value="Chromosome 10"/>
</dbReference>
<keyword evidence="4" id="KW-0812">Transmembrane</keyword>
<dbReference type="EMBL" id="LRBV02000010">
    <property type="status" value="NOT_ANNOTATED_CDS"/>
    <property type="molecule type" value="Genomic_DNA"/>
</dbReference>
<evidence type="ECO:0000256" key="9">
    <source>
        <dbReference type="ARBA" id="ARBA00023033"/>
    </source>
</evidence>
<dbReference type="PANTHER" id="PTHR47947">
    <property type="entry name" value="CYTOCHROME P450 82C3-RELATED"/>
    <property type="match status" value="1"/>
</dbReference>